<evidence type="ECO:0000256" key="1">
    <source>
        <dbReference type="SAM" id="MobiDB-lite"/>
    </source>
</evidence>
<gene>
    <name evidence="2" type="ORF">CVIRNUC_003177</name>
</gene>
<sequence length="179" mass="19986">MLALPCMSGQTCLSNTLGRAKRHIISSQYDLEKAPSPPPPPPPPPPPKSGFRLADRRALLISVGALGFGVAVANKLMPSDKASNRRGRGKDDPWKESLTEGMQSDVVEDDGEIAVRMSTGNWYILRQDPGDGRAFILEGGFGDRYRLQTDKPVRSFSMKMLQRIFARHDLWERRLVRLQ</sequence>
<protein>
    <submittedName>
        <fullName evidence="2">Uncharacterized protein</fullName>
    </submittedName>
</protein>
<comment type="caution">
    <text evidence="2">The sequence shown here is derived from an EMBL/GenBank/DDBJ whole genome shotgun (WGS) entry which is preliminary data.</text>
</comment>
<name>A0AAV1HYZ7_9CHLO</name>
<dbReference type="EMBL" id="CAUYUE010000004">
    <property type="protein sequence ID" value="CAK0764629.1"/>
    <property type="molecule type" value="Genomic_DNA"/>
</dbReference>
<evidence type="ECO:0000313" key="3">
    <source>
        <dbReference type="Proteomes" id="UP001314263"/>
    </source>
</evidence>
<dbReference type="AlphaFoldDB" id="A0AAV1HYZ7"/>
<feature type="compositionally biased region" description="Pro residues" evidence="1">
    <location>
        <begin position="35"/>
        <end position="48"/>
    </location>
</feature>
<organism evidence="2 3">
    <name type="scientific">Coccomyxa viridis</name>
    <dbReference type="NCBI Taxonomy" id="1274662"/>
    <lineage>
        <taxon>Eukaryota</taxon>
        <taxon>Viridiplantae</taxon>
        <taxon>Chlorophyta</taxon>
        <taxon>core chlorophytes</taxon>
        <taxon>Trebouxiophyceae</taxon>
        <taxon>Trebouxiophyceae incertae sedis</taxon>
        <taxon>Coccomyxaceae</taxon>
        <taxon>Coccomyxa</taxon>
    </lineage>
</organism>
<feature type="region of interest" description="Disordered" evidence="1">
    <location>
        <begin position="29"/>
        <end position="51"/>
    </location>
</feature>
<evidence type="ECO:0000313" key="2">
    <source>
        <dbReference type="EMBL" id="CAK0764629.1"/>
    </source>
</evidence>
<keyword evidence="3" id="KW-1185">Reference proteome</keyword>
<reference evidence="2 3" key="1">
    <citation type="submission" date="2023-10" db="EMBL/GenBank/DDBJ databases">
        <authorList>
            <person name="Maclean D."/>
            <person name="Macfadyen A."/>
        </authorList>
    </citation>
    <scope>NUCLEOTIDE SEQUENCE [LARGE SCALE GENOMIC DNA]</scope>
</reference>
<accession>A0AAV1HYZ7</accession>
<dbReference type="Proteomes" id="UP001314263">
    <property type="component" value="Unassembled WGS sequence"/>
</dbReference>
<dbReference type="SUPFAM" id="SSF101447">
    <property type="entry name" value="Formin homology 2 domain (FH2 domain)"/>
    <property type="match status" value="1"/>
</dbReference>
<proteinExistence type="predicted"/>